<evidence type="ECO:0000256" key="1">
    <source>
        <dbReference type="SAM" id="MobiDB-lite"/>
    </source>
</evidence>
<dbReference type="Proteomes" id="UP000823388">
    <property type="component" value="Chromosome 2N"/>
</dbReference>
<feature type="region of interest" description="Disordered" evidence="1">
    <location>
        <begin position="66"/>
        <end position="162"/>
    </location>
</feature>
<proteinExistence type="predicted"/>
<feature type="compositionally biased region" description="Basic and acidic residues" evidence="1">
    <location>
        <begin position="66"/>
        <end position="76"/>
    </location>
</feature>
<comment type="caution">
    <text evidence="2">The sequence shown here is derived from an EMBL/GenBank/DDBJ whole genome shotgun (WGS) entry which is preliminary data.</text>
</comment>
<sequence>MEIKNLWSVKLSENVSAVINEYGSNLFKSKFDPLAAIEAKNALAQGTFPLEFSPFKINNTLETIQEEKTEVQEKSIMENISTPSPYLGTQEAPLAESSQEDQDLGLESQPTLDEGDTDHPIGGDLLEEDITPAVLGSQPQDGNDGDNADPKTVPTDLGSLSF</sequence>
<accession>A0A8T0VI05</accession>
<evidence type="ECO:0000313" key="2">
    <source>
        <dbReference type="EMBL" id="KAG2634077.1"/>
    </source>
</evidence>
<organism evidence="2 3">
    <name type="scientific">Panicum virgatum</name>
    <name type="common">Blackwell switchgrass</name>
    <dbReference type="NCBI Taxonomy" id="38727"/>
    <lineage>
        <taxon>Eukaryota</taxon>
        <taxon>Viridiplantae</taxon>
        <taxon>Streptophyta</taxon>
        <taxon>Embryophyta</taxon>
        <taxon>Tracheophyta</taxon>
        <taxon>Spermatophyta</taxon>
        <taxon>Magnoliopsida</taxon>
        <taxon>Liliopsida</taxon>
        <taxon>Poales</taxon>
        <taxon>Poaceae</taxon>
        <taxon>PACMAD clade</taxon>
        <taxon>Panicoideae</taxon>
        <taxon>Panicodae</taxon>
        <taxon>Paniceae</taxon>
        <taxon>Panicinae</taxon>
        <taxon>Panicum</taxon>
        <taxon>Panicum sect. Hiantes</taxon>
    </lineage>
</organism>
<dbReference type="AlphaFoldDB" id="A0A8T0VI05"/>
<gene>
    <name evidence="2" type="ORF">PVAP13_2NG249806</name>
</gene>
<reference evidence="2" key="1">
    <citation type="submission" date="2020-05" db="EMBL/GenBank/DDBJ databases">
        <title>WGS assembly of Panicum virgatum.</title>
        <authorList>
            <person name="Lovell J.T."/>
            <person name="Jenkins J."/>
            <person name="Shu S."/>
            <person name="Juenger T.E."/>
            <person name="Schmutz J."/>
        </authorList>
    </citation>
    <scope>NUCLEOTIDE SEQUENCE</scope>
    <source>
        <strain evidence="2">AP13</strain>
    </source>
</reference>
<keyword evidence="3" id="KW-1185">Reference proteome</keyword>
<name>A0A8T0VI05_PANVG</name>
<protein>
    <submittedName>
        <fullName evidence="2">Uncharacterized protein</fullName>
    </submittedName>
</protein>
<evidence type="ECO:0000313" key="3">
    <source>
        <dbReference type="Proteomes" id="UP000823388"/>
    </source>
</evidence>
<dbReference type="EMBL" id="CM029040">
    <property type="protein sequence ID" value="KAG2634077.1"/>
    <property type="molecule type" value="Genomic_DNA"/>
</dbReference>